<dbReference type="PANTHER" id="PTHR13038:SF10">
    <property type="entry name" value="AUTOPHAGY-RELATED PROTEIN 9"/>
    <property type="match status" value="1"/>
</dbReference>
<dbReference type="Pfam" id="PF04109">
    <property type="entry name" value="ATG9"/>
    <property type="match status" value="1"/>
</dbReference>
<evidence type="ECO:0000256" key="8">
    <source>
        <dbReference type="ARBA" id="ARBA00023055"/>
    </source>
</evidence>
<organism evidence="12 13">
    <name type="scientific">Thecamonas trahens ATCC 50062</name>
    <dbReference type="NCBI Taxonomy" id="461836"/>
    <lineage>
        <taxon>Eukaryota</taxon>
        <taxon>Apusozoa</taxon>
        <taxon>Apusomonadida</taxon>
        <taxon>Apusomonadidae</taxon>
        <taxon>Thecamonas</taxon>
    </lineage>
</organism>
<dbReference type="GO" id="GO:0005776">
    <property type="term" value="C:autophagosome"/>
    <property type="evidence" value="ECO:0007669"/>
    <property type="project" value="TreeGrafter"/>
</dbReference>
<comment type="similarity">
    <text evidence="2 10">Belongs to the ATG9 family.</text>
</comment>
<keyword evidence="9 10" id="KW-0472">Membrane</keyword>
<reference evidence="12 13" key="1">
    <citation type="submission" date="2010-05" db="EMBL/GenBank/DDBJ databases">
        <title>The Genome Sequence of Thecamonas trahens ATCC 50062.</title>
        <authorList>
            <consortium name="The Broad Institute Genome Sequencing Platform"/>
            <person name="Russ C."/>
            <person name="Cuomo C."/>
            <person name="Shea T."/>
            <person name="Young S.K."/>
            <person name="Zeng Q."/>
            <person name="Koehrsen M."/>
            <person name="Haas B."/>
            <person name="Borodovsky M."/>
            <person name="Guigo R."/>
            <person name="Alvarado L."/>
            <person name="Berlin A."/>
            <person name="Bochicchio J."/>
            <person name="Borenstein D."/>
            <person name="Chapman S."/>
            <person name="Chen Z."/>
            <person name="Freedman E."/>
            <person name="Gellesch M."/>
            <person name="Goldberg J."/>
            <person name="Griggs A."/>
            <person name="Gujja S."/>
            <person name="Heilman E."/>
            <person name="Heiman D."/>
            <person name="Hepburn T."/>
            <person name="Howarth C."/>
            <person name="Jen D."/>
            <person name="Larson L."/>
            <person name="Mehta T."/>
            <person name="Park D."/>
            <person name="Pearson M."/>
            <person name="Roberts A."/>
            <person name="Saif S."/>
            <person name="Shenoy N."/>
            <person name="Sisk P."/>
            <person name="Stolte C."/>
            <person name="Sykes S."/>
            <person name="Thomson T."/>
            <person name="Walk T."/>
            <person name="White J."/>
            <person name="Yandava C."/>
            <person name="Burger G."/>
            <person name="Gray M.W."/>
            <person name="Holland P.W.H."/>
            <person name="King N."/>
            <person name="Lang F.B.F."/>
            <person name="Roger A.J."/>
            <person name="Ruiz-Trillo I."/>
            <person name="Lander E."/>
            <person name="Nusbaum C."/>
        </authorList>
    </citation>
    <scope>NUCLEOTIDE SEQUENCE [LARGE SCALE GENOMIC DNA]</scope>
    <source>
        <strain evidence="12 13">ATCC 50062</strain>
    </source>
</reference>
<feature type="transmembrane region" description="Helical" evidence="10">
    <location>
        <begin position="310"/>
        <end position="330"/>
    </location>
</feature>
<protein>
    <recommendedName>
        <fullName evidence="3 10">Autophagy-related protein 9</fullName>
    </recommendedName>
</protein>
<dbReference type="AlphaFoldDB" id="A0A0L0DP86"/>
<dbReference type="InterPro" id="IPR007241">
    <property type="entry name" value="Autophagy-rel_prot_9"/>
</dbReference>
<name>A0A0L0DP86_THETB</name>
<dbReference type="PANTHER" id="PTHR13038">
    <property type="entry name" value="APG9 AUTOPHAGY 9"/>
    <property type="match status" value="1"/>
</dbReference>
<proteinExistence type="inferred from homology"/>
<dbReference type="RefSeq" id="XP_013754111.1">
    <property type="nucleotide sequence ID" value="XM_013898657.1"/>
</dbReference>
<evidence type="ECO:0000256" key="11">
    <source>
        <dbReference type="SAM" id="MobiDB-lite"/>
    </source>
</evidence>
<dbReference type="STRING" id="461836.A0A0L0DP86"/>
<evidence type="ECO:0000256" key="5">
    <source>
        <dbReference type="ARBA" id="ARBA00022692"/>
    </source>
</evidence>
<keyword evidence="6 10" id="KW-1133">Transmembrane helix</keyword>
<keyword evidence="4 10" id="KW-0813">Transport</keyword>
<sequence>MLDAEYHRVESGDMPLVDMSAGDVSGKSGGGRQPLLGSGEGGQGPSPFANIASPDGFLKQTYLYYVGLGYWPIVTQQVFDLLTLAFVIFLFGFVTMAVEYGRLLDDLSAENRIAFVDYMSFAPEKHPFALLCAILFSLYWLTSLYWFVVSLPLLGRVAAFYKAEVYEASDRGGDWNLKARPWSAVVARVSAAQRRNAMIRTVDSLDALDVTNIIMRQENFMLGLYEAHILGIHPINAGWLRWVPVEVPFLNKSYPVVTAALDYNYRHIVLNYVFSGSGGGVHPVLSSGPLSASRRARLVAGLRTQFRIGAVVNLVLMPFILVFLVFYFFFKYGEQFHSNPHSLSARAWSPYAKRIFRMYNELLHEFENRVNKAHAPAYRYLQQFPPAITATLAKFVAFLVGSATILFVVLSLIDQNAYFNLEITPDKSVVFYLGPAAAILALARSFIPAPYVTYDADKALHDVAAHTRFLPPAWEHGAGTREVLAQFSELFQYKVVLFLQELISVVLMPWLLLSASMGSTPEEVLRFFEENLVEVRGLGHLCRPARFDLDAAVTEVGAASLSDSIAALAEPGKANHDLVLNSFVNFAANHPEWVPCPSGTALLQSIASVPDLETPAGGALLQSPAASSVALAASLTTSIRRVAGEPAAVPRVARSPSVSASQQWFSLLDTQRAAIQLPHVDTRYCPPPIADAALPPPPFSSSSYDCDPPLNLGGGRDDDDDDHQVVGTSSDSSQGSPSAALSCLVPASLASLNMSFTADVAVVRSAATISGRLVIGSGATVVVHDAVLTVSGSSQVSGGVLAIQGDAGQANLDGGLMMSESGGRIEFEASDARVNAGATAAPVVVTGNLAPGGATVAVSLTPAVRDRLRDGTPMVWLTFSGELVSGSADFGVSVTIASAARSEKPTTTAFGSLLAAPAIRCSAASKQCTFGFEANGLSPSSDNNTLVILATLGTLMLSLIVAICAALAVARSKNVKVLRERVALAQANPEAYQAANKSKLLPSTPLKPKPEAAAPVDDTTDDAADDTTDDAADDFTYVTATSDSGATLGSDSGPDSGSS</sequence>
<feature type="region of interest" description="Disordered" evidence="11">
    <location>
        <begin position="996"/>
        <end position="1036"/>
    </location>
</feature>
<gene>
    <name evidence="12" type="ORF">AMSG_12285</name>
</gene>
<dbReference type="OrthoDB" id="2020634at2759"/>
<dbReference type="GO" id="GO:0034497">
    <property type="term" value="P:protein localization to phagophore assembly site"/>
    <property type="evidence" value="ECO:0007669"/>
    <property type="project" value="TreeGrafter"/>
</dbReference>
<feature type="transmembrane region" description="Helical" evidence="10">
    <location>
        <begin position="946"/>
        <end position="970"/>
    </location>
</feature>
<feature type="compositionally biased region" description="Low complexity" evidence="11">
    <location>
        <begin position="700"/>
        <end position="709"/>
    </location>
</feature>
<feature type="transmembrane region" description="Helical" evidence="10">
    <location>
        <begin position="128"/>
        <end position="148"/>
    </location>
</feature>
<feature type="compositionally biased region" description="Pro residues" evidence="11">
    <location>
        <begin position="688"/>
        <end position="699"/>
    </location>
</feature>
<evidence type="ECO:0000256" key="1">
    <source>
        <dbReference type="ARBA" id="ARBA00004511"/>
    </source>
</evidence>
<feature type="compositionally biased region" description="Acidic residues" evidence="11">
    <location>
        <begin position="1018"/>
        <end position="1033"/>
    </location>
</feature>
<evidence type="ECO:0000313" key="12">
    <source>
        <dbReference type="EMBL" id="KNC54060.1"/>
    </source>
</evidence>
<feature type="transmembrane region" description="Helical" evidence="10">
    <location>
        <begin position="78"/>
        <end position="98"/>
    </location>
</feature>
<dbReference type="GeneID" id="25570199"/>
<comment type="subcellular location">
    <subcellularLocation>
        <location evidence="1 10">Preautophagosomal structure membrane</location>
        <topology evidence="1 10">Multi-pass membrane protein</topology>
    </subcellularLocation>
</comment>
<dbReference type="GO" id="GO:0061709">
    <property type="term" value="P:reticulophagy"/>
    <property type="evidence" value="ECO:0007669"/>
    <property type="project" value="TreeGrafter"/>
</dbReference>
<dbReference type="GO" id="GO:0034045">
    <property type="term" value="C:phagophore assembly site membrane"/>
    <property type="evidence" value="ECO:0007669"/>
    <property type="project" value="UniProtKB-SubCell"/>
</dbReference>
<evidence type="ECO:0000256" key="9">
    <source>
        <dbReference type="ARBA" id="ARBA00023136"/>
    </source>
</evidence>
<feature type="transmembrane region" description="Helical" evidence="10">
    <location>
        <begin position="395"/>
        <end position="413"/>
    </location>
</feature>
<dbReference type="Proteomes" id="UP000054408">
    <property type="component" value="Unassembled WGS sequence"/>
</dbReference>
<keyword evidence="7 10" id="KW-0072">Autophagy</keyword>
<feature type="compositionally biased region" description="Low complexity" evidence="11">
    <location>
        <begin position="997"/>
        <end position="1017"/>
    </location>
</feature>
<dbReference type="GO" id="GO:0000422">
    <property type="term" value="P:autophagy of mitochondrion"/>
    <property type="evidence" value="ECO:0007669"/>
    <property type="project" value="TreeGrafter"/>
</dbReference>
<evidence type="ECO:0000256" key="4">
    <source>
        <dbReference type="ARBA" id="ARBA00022448"/>
    </source>
</evidence>
<dbReference type="eggNOG" id="KOG2173">
    <property type="taxonomic scope" value="Eukaryota"/>
</dbReference>
<dbReference type="GO" id="GO:0034727">
    <property type="term" value="P:piecemeal microautophagy of the nucleus"/>
    <property type="evidence" value="ECO:0007669"/>
    <property type="project" value="TreeGrafter"/>
</dbReference>
<evidence type="ECO:0000256" key="2">
    <source>
        <dbReference type="ARBA" id="ARBA00006185"/>
    </source>
</evidence>
<feature type="compositionally biased region" description="Low complexity" evidence="11">
    <location>
        <begin position="729"/>
        <end position="738"/>
    </location>
</feature>
<evidence type="ECO:0000313" key="13">
    <source>
        <dbReference type="Proteomes" id="UP000054408"/>
    </source>
</evidence>
<keyword evidence="5 10" id="KW-0812">Transmembrane</keyword>
<evidence type="ECO:0000256" key="10">
    <source>
        <dbReference type="RuleBase" id="RU364027"/>
    </source>
</evidence>
<keyword evidence="8 10" id="KW-0445">Lipid transport</keyword>
<comment type="function">
    <text evidence="10">Phospholipid scramblase involved in autophagy. Cycles between the preautophagosomal structure/phagophore assembly site (PAS) and the cytoplasmic vesicle pool and supplies membrane for the growing autophagosome. Lipid scramblase activity plays a key role in preautophagosomal structure/phagophore assembly by distributing the phospholipids that arrive through ATG2 from the cytoplasmic to the luminal leaflet of the bilayer, thereby driving autophagosomal membrane expansion.</text>
</comment>
<dbReference type="GO" id="GO:0006869">
    <property type="term" value="P:lipid transport"/>
    <property type="evidence" value="ECO:0007669"/>
    <property type="project" value="UniProtKB-KW"/>
</dbReference>
<accession>A0A0L0DP86</accession>
<keyword evidence="13" id="KW-1185">Reference proteome</keyword>
<evidence type="ECO:0000256" key="7">
    <source>
        <dbReference type="ARBA" id="ARBA00023006"/>
    </source>
</evidence>
<dbReference type="EMBL" id="GL349485">
    <property type="protein sequence ID" value="KNC54060.1"/>
    <property type="molecule type" value="Genomic_DNA"/>
</dbReference>
<evidence type="ECO:0000256" key="3">
    <source>
        <dbReference type="ARBA" id="ARBA00018074"/>
    </source>
</evidence>
<feature type="region of interest" description="Disordered" evidence="11">
    <location>
        <begin position="688"/>
        <end position="738"/>
    </location>
</feature>
<evidence type="ECO:0000256" key="6">
    <source>
        <dbReference type="ARBA" id="ARBA00022989"/>
    </source>
</evidence>